<dbReference type="FunFam" id="3.30.1330.20:FF:000011">
    <property type="entry name" value="Cell division protein FtsZ"/>
    <property type="match status" value="1"/>
</dbReference>
<dbReference type="STRING" id="69279.BG36_19875"/>
<evidence type="ECO:0000256" key="1">
    <source>
        <dbReference type="ARBA" id="ARBA00009690"/>
    </source>
</evidence>
<dbReference type="eggNOG" id="COG0206">
    <property type="taxonomic scope" value="Bacteria"/>
</dbReference>
<dbReference type="Proteomes" id="UP000019849">
    <property type="component" value="Unassembled WGS sequence"/>
</dbReference>
<protein>
    <recommendedName>
        <fullName evidence="5 6">Cell division protein FtsZ</fullName>
    </recommendedName>
</protein>
<evidence type="ECO:0000256" key="3">
    <source>
        <dbReference type="ARBA" id="ARBA00022741"/>
    </source>
</evidence>
<dbReference type="Pfam" id="PF12327">
    <property type="entry name" value="FtsZ_C"/>
    <property type="match status" value="1"/>
</dbReference>
<dbReference type="GO" id="GO:0005525">
    <property type="term" value="F:GTP binding"/>
    <property type="evidence" value="ECO:0007669"/>
    <property type="project" value="UniProtKB-UniRule"/>
</dbReference>
<dbReference type="PROSITE" id="PS01135">
    <property type="entry name" value="FTSZ_2"/>
    <property type="match status" value="1"/>
</dbReference>
<proteinExistence type="inferred from homology"/>
<dbReference type="InterPro" id="IPR024757">
    <property type="entry name" value="FtsZ_C"/>
</dbReference>
<dbReference type="Pfam" id="PF00091">
    <property type="entry name" value="Tubulin"/>
    <property type="match status" value="1"/>
</dbReference>
<dbReference type="PANTHER" id="PTHR30314">
    <property type="entry name" value="CELL DIVISION PROTEIN FTSZ-RELATED"/>
    <property type="match status" value="1"/>
</dbReference>
<dbReference type="HAMAP" id="MF_00909">
    <property type="entry name" value="FtsZ"/>
    <property type="match status" value="1"/>
</dbReference>
<dbReference type="InterPro" id="IPR018316">
    <property type="entry name" value="Tubulin/FtsZ_2-layer-sand-dom"/>
</dbReference>
<comment type="subunit">
    <text evidence="5">Homodimer. Polymerizes to form a dynamic ring structure in a strictly GTP-dependent manner. Interacts directly with several other division proteins.</text>
</comment>
<dbReference type="SUPFAM" id="SSF52490">
    <property type="entry name" value="Tubulin nucleotide-binding domain-like"/>
    <property type="match status" value="1"/>
</dbReference>
<dbReference type="OrthoDB" id="9813375at2"/>
<keyword evidence="5 7" id="KW-0132">Cell division</keyword>
<feature type="binding site" evidence="5">
    <location>
        <begin position="110"/>
        <end position="112"/>
    </location>
    <ligand>
        <name>GTP</name>
        <dbReference type="ChEBI" id="CHEBI:37565"/>
    </ligand>
</feature>
<feature type="binding site" evidence="5">
    <location>
        <position position="189"/>
    </location>
    <ligand>
        <name>GTP</name>
        <dbReference type="ChEBI" id="CHEBI:37565"/>
    </ligand>
</feature>
<keyword evidence="5 7" id="KW-0131">Cell cycle</keyword>
<comment type="subcellular location">
    <subcellularLocation>
        <location evidence="5">Cytoplasm</location>
    </subcellularLocation>
    <text evidence="5">Assembles at midcell at the inner surface of the cytoplasmic membrane.</text>
</comment>
<evidence type="ECO:0000256" key="7">
    <source>
        <dbReference type="RuleBase" id="RU000631"/>
    </source>
</evidence>
<dbReference type="InterPro" id="IPR000158">
    <property type="entry name" value="Cell_div_FtsZ"/>
</dbReference>
<dbReference type="Gene3D" id="3.40.50.1440">
    <property type="entry name" value="Tubulin/FtsZ, GTPase domain"/>
    <property type="match status" value="1"/>
</dbReference>
<evidence type="ECO:0000256" key="4">
    <source>
        <dbReference type="ARBA" id="ARBA00023134"/>
    </source>
</evidence>
<evidence type="ECO:0000313" key="11">
    <source>
        <dbReference type="Proteomes" id="UP000019849"/>
    </source>
</evidence>
<feature type="domain" description="Tubulin/FtsZ GTPase" evidence="8">
    <location>
        <begin position="15"/>
        <end position="207"/>
    </location>
</feature>
<dbReference type="GO" id="GO:0005737">
    <property type="term" value="C:cytoplasm"/>
    <property type="evidence" value="ECO:0007669"/>
    <property type="project" value="UniProtKB-SubCell"/>
</dbReference>
<dbReference type="NCBIfam" id="TIGR00065">
    <property type="entry name" value="ftsZ"/>
    <property type="match status" value="1"/>
</dbReference>
<dbReference type="InterPro" id="IPR036525">
    <property type="entry name" value="Tubulin/FtsZ_GTPase_sf"/>
</dbReference>
<dbReference type="InterPro" id="IPR045061">
    <property type="entry name" value="FtsZ/CetZ"/>
</dbReference>
<dbReference type="EMBL" id="JENY01000048">
    <property type="protein sequence ID" value="EXL01284.1"/>
    <property type="molecule type" value="Genomic_DNA"/>
</dbReference>
<dbReference type="PATRIC" id="fig|69279.3.peg.4820"/>
<evidence type="ECO:0000256" key="5">
    <source>
        <dbReference type="HAMAP-Rule" id="MF_00909"/>
    </source>
</evidence>
<keyword evidence="3 5" id="KW-0547">Nucleotide-binding</keyword>
<organism evidence="10 11">
    <name type="scientific">Aquamicrobium defluvii</name>
    <dbReference type="NCBI Taxonomy" id="69279"/>
    <lineage>
        <taxon>Bacteria</taxon>
        <taxon>Pseudomonadati</taxon>
        <taxon>Pseudomonadota</taxon>
        <taxon>Alphaproteobacteria</taxon>
        <taxon>Hyphomicrobiales</taxon>
        <taxon>Phyllobacteriaceae</taxon>
        <taxon>Aquamicrobium</taxon>
    </lineage>
</organism>
<keyword evidence="5 7" id="KW-0717">Septation</keyword>
<gene>
    <name evidence="5" type="primary">ftsZ</name>
    <name evidence="10" type="ORF">BG36_19875</name>
</gene>
<feature type="binding site" evidence="5">
    <location>
        <position position="145"/>
    </location>
    <ligand>
        <name>GTP</name>
        <dbReference type="ChEBI" id="CHEBI:37565"/>
    </ligand>
</feature>
<dbReference type="FunFam" id="3.40.50.1440:FF:000001">
    <property type="entry name" value="Cell division protein FtsZ"/>
    <property type="match status" value="1"/>
</dbReference>
<evidence type="ECO:0000256" key="6">
    <source>
        <dbReference type="NCBIfam" id="TIGR00065"/>
    </source>
</evidence>
<dbReference type="RefSeq" id="WP_035033464.1">
    <property type="nucleotide sequence ID" value="NZ_KK073919.1"/>
</dbReference>
<dbReference type="SMART" id="SM00865">
    <property type="entry name" value="Tubulin_C"/>
    <property type="match status" value="1"/>
</dbReference>
<feature type="domain" description="Tubulin/FtsZ 2-layer sandwich" evidence="9">
    <location>
        <begin position="209"/>
        <end position="327"/>
    </location>
</feature>
<evidence type="ECO:0000256" key="2">
    <source>
        <dbReference type="ARBA" id="ARBA00022490"/>
    </source>
</evidence>
<comment type="caution">
    <text evidence="10">The sequence shown here is derived from an EMBL/GenBank/DDBJ whole genome shotgun (WGS) entry which is preliminary data.</text>
</comment>
<dbReference type="InterPro" id="IPR020805">
    <property type="entry name" value="Cell_div_FtsZ_CS"/>
</dbReference>
<dbReference type="PROSITE" id="PS01134">
    <property type="entry name" value="FTSZ_1"/>
    <property type="match status" value="1"/>
</dbReference>
<dbReference type="InterPro" id="IPR003008">
    <property type="entry name" value="Tubulin_FtsZ_GTPase"/>
</dbReference>
<dbReference type="AlphaFoldDB" id="A0A011SQ34"/>
<evidence type="ECO:0000313" key="10">
    <source>
        <dbReference type="EMBL" id="EXL01284.1"/>
    </source>
</evidence>
<dbReference type="InterPro" id="IPR037103">
    <property type="entry name" value="Tubulin/FtsZ-like_C"/>
</dbReference>
<dbReference type="GO" id="GO:0032153">
    <property type="term" value="C:cell division site"/>
    <property type="evidence" value="ECO:0007669"/>
    <property type="project" value="UniProtKB-UniRule"/>
</dbReference>
<dbReference type="HOGENOM" id="CLU_024865_0_1_5"/>
<dbReference type="Gene3D" id="3.30.1330.20">
    <property type="entry name" value="Tubulin/FtsZ, C-terminal domain"/>
    <property type="match status" value="1"/>
</dbReference>
<evidence type="ECO:0000259" key="9">
    <source>
        <dbReference type="SMART" id="SM00865"/>
    </source>
</evidence>
<dbReference type="CDD" id="cd02201">
    <property type="entry name" value="FtsZ_type1"/>
    <property type="match status" value="1"/>
</dbReference>
<dbReference type="PANTHER" id="PTHR30314:SF3">
    <property type="entry name" value="MITOCHONDRIAL DIVISION PROTEIN FSZA"/>
    <property type="match status" value="1"/>
</dbReference>
<reference evidence="10 11" key="1">
    <citation type="submission" date="2014-02" db="EMBL/GenBank/DDBJ databases">
        <title>Aquamicrobium defluvii Genome sequencing.</title>
        <authorList>
            <person name="Wang X."/>
        </authorList>
    </citation>
    <scope>NUCLEOTIDE SEQUENCE [LARGE SCALE GENOMIC DNA]</scope>
    <source>
        <strain evidence="10 11">W13Z1</strain>
    </source>
</reference>
<evidence type="ECO:0000259" key="8">
    <source>
        <dbReference type="SMART" id="SM00864"/>
    </source>
</evidence>
<dbReference type="SMART" id="SM00864">
    <property type="entry name" value="Tubulin"/>
    <property type="match status" value="1"/>
</dbReference>
<dbReference type="GO" id="GO:0043093">
    <property type="term" value="P:FtsZ-dependent cytokinesis"/>
    <property type="evidence" value="ECO:0007669"/>
    <property type="project" value="UniProtKB-UniRule"/>
</dbReference>
<sequence length="329" mass="34089">MAMAGKQNIVELKPRITVIGVGGGGGNAVNNMIAQQLEGVDFITANTDAQALAMSKSPHRIQLGTQTTEGLGAGSLPEIGYAAAEESLAEVMELLDGTHMCFVTAGMGGGTGTGAAPLIADAARKAGILTVAVVTTPFVFEGTRRMKAAEQGIARLRECADTVIVIPNQNLFRIADAKTTFADAFAMADRVLYSGVGCITDLIVKEGLINLDFADVRSVMRDRGRAMMGTGEASGEGRAKNAAEAAIANPLLDEASMGGARGVLVSISGGPDMTLFEVDEAATRIREEVDADADIIVGAIFDEALQGRFRVSVVATGLRQKTQVNEAGA</sequence>
<comment type="similarity">
    <text evidence="1 5 7">Belongs to the FtsZ family.</text>
</comment>
<dbReference type="SUPFAM" id="SSF55307">
    <property type="entry name" value="Tubulin C-terminal domain-like"/>
    <property type="match status" value="1"/>
</dbReference>
<dbReference type="InterPro" id="IPR008280">
    <property type="entry name" value="Tub_FtsZ_C"/>
</dbReference>
<feature type="binding site" evidence="5">
    <location>
        <position position="141"/>
    </location>
    <ligand>
        <name>GTP</name>
        <dbReference type="ChEBI" id="CHEBI:37565"/>
    </ligand>
</feature>
<comment type="function">
    <text evidence="5 7">Essential cell division protein that forms a contractile ring structure (Z ring) at the future cell division site. The regulation of the ring assembly controls the timing and the location of cell division. One of the functions of the FtsZ ring is to recruit other cell division proteins to the septum to produce a new cell wall between the dividing cells. Binds GTP and shows GTPase activity.</text>
</comment>
<keyword evidence="2 5" id="KW-0963">Cytoplasm</keyword>
<dbReference type="GO" id="GO:0051258">
    <property type="term" value="P:protein polymerization"/>
    <property type="evidence" value="ECO:0007669"/>
    <property type="project" value="UniProtKB-UniRule"/>
</dbReference>
<dbReference type="GO" id="GO:0003924">
    <property type="term" value="F:GTPase activity"/>
    <property type="evidence" value="ECO:0007669"/>
    <property type="project" value="UniProtKB-UniRule"/>
</dbReference>
<dbReference type="GO" id="GO:0000917">
    <property type="term" value="P:division septum assembly"/>
    <property type="evidence" value="ECO:0007669"/>
    <property type="project" value="UniProtKB-KW"/>
</dbReference>
<accession>A0A011SQ34</accession>
<name>A0A011SQ34_9HYPH</name>
<keyword evidence="4 5" id="KW-0342">GTP-binding</keyword>
<feature type="binding site" evidence="5">
    <location>
        <begin position="23"/>
        <end position="27"/>
    </location>
    <ligand>
        <name>GTP</name>
        <dbReference type="ChEBI" id="CHEBI:37565"/>
    </ligand>
</feature>
<dbReference type="PRINTS" id="PR00423">
    <property type="entry name" value="CELLDVISFTSZ"/>
</dbReference>